<dbReference type="EMBL" id="AGEI01000020">
    <property type="protein sequence ID" value="EHR34459.1"/>
    <property type="molecule type" value="Genomic_DNA"/>
</dbReference>
<dbReference type="STRING" id="883114.HMPREF9709_00766"/>
<proteinExistence type="predicted"/>
<name>H3NN55_9FIRM</name>
<gene>
    <name evidence="2" type="ORF">HMPREF9709_00766</name>
</gene>
<organism evidence="2 3">
    <name type="scientific">Helcococcus kunzii ATCC 51366</name>
    <dbReference type="NCBI Taxonomy" id="883114"/>
    <lineage>
        <taxon>Bacteria</taxon>
        <taxon>Bacillati</taxon>
        <taxon>Bacillota</taxon>
        <taxon>Tissierellia</taxon>
        <taxon>Tissierellales</taxon>
        <taxon>Peptoniphilaceae</taxon>
        <taxon>Helcococcus</taxon>
    </lineage>
</organism>
<protein>
    <recommendedName>
        <fullName evidence="1">LysM domain-containing protein</fullName>
    </recommendedName>
</protein>
<evidence type="ECO:0000259" key="1">
    <source>
        <dbReference type="PROSITE" id="PS51782"/>
    </source>
</evidence>
<dbReference type="PROSITE" id="PS51782">
    <property type="entry name" value="LYSM"/>
    <property type="match status" value="1"/>
</dbReference>
<keyword evidence="3" id="KW-1185">Reference proteome</keyword>
<reference evidence="2 3" key="1">
    <citation type="submission" date="2012-01" db="EMBL/GenBank/DDBJ databases">
        <title>The Genome Sequence of Helcococcus kunzii ATCC 51366.</title>
        <authorList>
            <consortium name="The Broad Institute Genome Sequencing Platform"/>
            <person name="Earl A."/>
            <person name="Ward D."/>
            <person name="Feldgarden M."/>
            <person name="Gevers D."/>
            <person name="Huys G."/>
            <person name="Young S.K."/>
            <person name="Zeng Q."/>
            <person name="Gargeya S."/>
            <person name="Fitzgerald M."/>
            <person name="Haas B."/>
            <person name="Abouelleil A."/>
            <person name="Alvarado L."/>
            <person name="Arachchi H.M."/>
            <person name="Berlin A."/>
            <person name="Chapman S.B."/>
            <person name="Gearin G."/>
            <person name="Goldberg J."/>
            <person name="Griggs A."/>
            <person name="Gujja S."/>
            <person name="Hansen M."/>
            <person name="Heiman D."/>
            <person name="Howarth C."/>
            <person name="Larimer J."/>
            <person name="Lui A."/>
            <person name="MacDonald P.J.P."/>
            <person name="McCowen C."/>
            <person name="Montmayeur A."/>
            <person name="Murphy C."/>
            <person name="Neiman D."/>
            <person name="Pearson M."/>
            <person name="Priest M."/>
            <person name="Roberts A."/>
            <person name="Saif S."/>
            <person name="Shea T."/>
            <person name="Sisk P."/>
            <person name="Stolte C."/>
            <person name="Sykes S."/>
            <person name="Wortman J."/>
            <person name="Nusbaum C."/>
            <person name="Birren B."/>
        </authorList>
    </citation>
    <scope>NUCLEOTIDE SEQUENCE [LARGE SCALE GENOMIC DNA]</scope>
    <source>
        <strain evidence="2 3">ATCC 51366</strain>
    </source>
</reference>
<dbReference type="HOGENOM" id="CLU_136034_3_0_9"/>
<dbReference type="InterPro" id="IPR036779">
    <property type="entry name" value="LysM_dom_sf"/>
</dbReference>
<accession>H3NN55</accession>
<dbReference type="eggNOG" id="COG1388">
    <property type="taxonomic scope" value="Bacteria"/>
</dbReference>
<dbReference type="CDD" id="cd00118">
    <property type="entry name" value="LysM"/>
    <property type="match status" value="1"/>
</dbReference>
<dbReference type="Pfam" id="PF01476">
    <property type="entry name" value="LysM"/>
    <property type="match status" value="1"/>
</dbReference>
<dbReference type="SMART" id="SM00257">
    <property type="entry name" value="LysM"/>
    <property type="match status" value="1"/>
</dbReference>
<dbReference type="GeneID" id="96998765"/>
<sequence>MKFRVKDQKKFNRFIILSALLVILFTLFFTTMGSHPFVEGKSEEKTITVDYGDTLWDIAKNVDSDRDLREIIYEIKELNNIDESDIYPGDQIKVPTY</sequence>
<dbReference type="AlphaFoldDB" id="H3NN55"/>
<evidence type="ECO:0000313" key="3">
    <source>
        <dbReference type="Proteomes" id="UP000004191"/>
    </source>
</evidence>
<dbReference type="InterPro" id="IPR018392">
    <property type="entry name" value="LysM"/>
</dbReference>
<dbReference type="Proteomes" id="UP000004191">
    <property type="component" value="Unassembled WGS sequence"/>
</dbReference>
<comment type="caution">
    <text evidence="2">The sequence shown here is derived from an EMBL/GenBank/DDBJ whole genome shotgun (WGS) entry which is preliminary data.</text>
</comment>
<dbReference type="Gene3D" id="3.10.350.10">
    <property type="entry name" value="LysM domain"/>
    <property type="match status" value="1"/>
</dbReference>
<evidence type="ECO:0000313" key="2">
    <source>
        <dbReference type="EMBL" id="EHR34459.1"/>
    </source>
</evidence>
<dbReference type="SUPFAM" id="SSF54106">
    <property type="entry name" value="LysM domain"/>
    <property type="match status" value="1"/>
</dbReference>
<feature type="domain" description="LysM" evidence="1">
    <location>
        <begin position="45"/>
        <end position="94"/>
    </location>
</feature>
<dbReference type="RefSeq" id="WP_005398118.1">
    <property type="nucleotide sequence ID" value="NZ_JH601088.1"/>
</dbReference>